<evidence type="ECO:0000313" key="1">
    <source>
        <dbReference type="EMBL" id="RFD77575.1"/>
    </source>
</evidence>
<protein>
    <submittedName>
        <fullName evidence="1">Uncharacterized protein</fullName>
    </submittedName>
</protein>
<gene>
    <name evidence="1" type="ORF">AXE73_03010</name>
</gene>
<dbReference type="AlphaFoldDB" id="A0A3A1XFX8"/>
<name>A0A3A1XFX8_GARVA</name>
<proteinExistence type="predicted"/>
<reference evidence="1 2" key="1">
    <citation type="submission" date="2016-02" db="EMBL/GenBank/DDBJ databases">
        <title>Gardnerella vaginalis Subgroups Defined by cpn60 Sequencing and Sialidase Activity in Isolates from Canada, Belgium and Kenya.</title>
        <authorList>
            <person name="Schellenberg J."/>
            <person name="Paramel Jayaprakash T."/>
            <person name="Withana Gamage N."/>
            <person name="Patterson M.H."/>
            <person name="Vaneechoutte M."/>
            <person name="Hill J.E."/>
        </authorList>
    </citation>
    <scope>NUCLEOTIDE SEQUENCE [LARGE SCALE GENOMIC DNA]</scope>
    <source>
        <strain evidence="1 2">N144</strain>
    </source>
</reference>
<sequence length="124" mass="14402">MRFVDSRNTKGLSKPVYGDSFCIVDTNRLFSYRAGDWSSRRKYAVYVKAGVSADEWFLSSYAQTYDSRSPCENYETYSVQVQPSTHFFTAELVTDALLCTTIICSIVWLIVRPIFPRRLRSDRR</sequence>
<evidence type="ECO:0000313" key="2">
    <source>
        <dbReference type="Proteomes" id="UP000258533"/>
    </source>
</evidence>
<organism evidence="1 2">
    <name type="scientific">Gardnerella vaginalis</name>
    <dbReference type="NCBI Taxonomy" id="2702"/>
    <lineage>
        <taxon>Bacteria</taxon>
        <taxon>Bacillati</taxon>
        <taxon>Actinomycetota</taxon>
        <taxon>Actinomycetes</taxon>
        <taxon>Bifidobacteriales</taxon>
        <taxon>Bifidobacteriaceae</taxon>
        <taxon>Gardnerella</taxon>
    </lineage>
</organism>
<comment type="caution">
    <text evidence="1">The sequence shown here is derived from an EMBL/GenBank/DDBJ whole genome shotgun (WGS) entry which is preliminary data.</text>
</comment>
<accession>A0A3A1XFX8</accession>
<dbReference type="EMBL" id="LRTT01000001">
    <property type="protein sequence ID" value="RFD77575.1"/>
    <property type="molecule type" value="Genomic_DNA"/>
</dbReference>
<dbReference type="Proteomes" id="UP000258533">
    <property type="component" value="Unassembled WGS sequence"/>
</dbReference>
<dbReference type="RefSeq" id="WP_032840178.1">
    <property type="nucleotide sequence ID" value="NZ_CP083171.1"/>
</dbReference>